<keyword evidence="1" id="KW-0812">Transmembrane</keyword>
<dbReference type="InterPro" id="IPR009936">
    <property type="entry name" value="DUF1468"/>
</dbReference>
<evidence type="ECO:0000313" key="3">
    <source>
        <dbReference type="EMBL" id="RKF22171.1"/>
    </source>
</evidence>
<protein>
    <submittedName>
        <fullName evidence="3">Tripartite tricarboxylate transporter TctB family protein</fullName>
    </submittedName>
</protein>
<keyword evidence="1" id="KW-1133">Transmembrane helix</keyword>
<proteinExistence type="predicted"/>
<dbReference type="EMBL" id="RAQO01000001">
    <property type="protein sequence ID" value="RKF22171.1"/>
    <property type="molecule type" value="Genomic_DNA"/>
</dbReference>
<feature type="transmembrane region" description="Helical" evidence="1">
    <location>
        <begin position="79"/>
        <end position="112"/>
    </location>
</feature>
<evidence type="ECO:0000313" key="4">
    <source>
        <dbReference type="Proteomes" id="UP000286482"/>
    </source>
</evidence>
<evidence type="ECO:0000259" key="2">
    <source>
        <dbReference type="Pfam" id="PF07331"/>
    </source>
</evidence>
<dbReference type="Pfam" id="PF07331">
    <property type="entry name" value="TctB"/>
    <property type="match status" value="1"/>
</dbReference>
<organism evidence="3 4">
    <name type="scientific">Alginatibacterium sediminis</name>
    <dbReference type="NCBI Taxonomy" id="2164068"/>
    <lineage>
        <taxon>Bacteria</taxon>
        <taxon>Pseudomonadati</taxon>
        <taxon>Pseudomonadota</taxon>
        <taxon>Gammaproteobacteria</taxon>
        <taxon>Alteromonadales</taxon>
        <taxon>Alteromonadaceae</taxon>
        <taxon>Alginatibacterium</taxon>
    </lineage>
</organism>
<dbReference type="AlphaFoldDB" id="A0A420END8"/>
<accession>A0A420END8</accession>
<name>A0A420END8_9ALTE</name>
<gene>
    <name evidence="3" type="ORF">DBZ36_00555</name>
</gene>
<reference evidence="3 4" key="1">
    <citation type="submission" date="2018-09" db="EMBL/GenBank/DDBJ databases">
        <authorList>
            <person name="Wang Z."/>
        </authorList>
    </citation>
    <scope>NUCLEOTIDE SEQUENCE [LARGE SCALE GENOMIC DNA]</scope>
    <source>
        <strain evidence="3 4">ALS 81</strain>
    </source>
</reference>
<feature type="transmembrane region" description="Helical" evidence="1">
    <location>
        <begin position="118"/>
        <end position="142"/>
    </location>
</feature>
<evidence type="ECO:0000256" key="1">
    <source>
        <dbReference type="SAM" id="Phobius"/>
    </source>
</evidence>
<dbReference type="RefSeq" id="WP_120352974.1">
    <property type="nucleotide sequence ID" value="NZ_RAQO01000001.1"/>
</dbReference>
<comment type="caution">
    <text evidence="3">The sequence shown here is derived from an EMBL/GenBank/DDBJ whole genome shotgun (WGS) entry which is preliminary data.</text>
</comment>
<keyword evidence="4" id="KW-1185">Reference proteome</keyword>
<keyword evidence="1" id="KW-0472">Membrane</keyword>
<sequence>MFNRHVVFPTLLLIVSAVVLVLVAQFDAPMYQQDASVDAKFFPAAIAIIQAIICVVLLIQSKSQAAVAVKEKIFSKMALMGAAYLIGYAILISFVGYLIASLVAFVAYLLYFRIKKPSYYIVAVCFVVFIYYLFGQVFYIALPEGSIF</sequence>
<dbReference type="Proteomes" id="UP000286482">
    <property type="component" value="Unassembled WGS sequence"/>
</dbReference>
<feature type="transmembrane region" description="Helical" evidence="1">
    <location>
        <begin position="41"/>
        <end position="59"/>
    </location>
</feature>
<dbReference type="OrthoDB" id="5904328at2"/>
<feature type="domain" description="DUF1468" evidence="2">
    <location>
        <begin position="10"/>
        <end position="143"/>
    </location>
</feature>